<keyword evidence="1" id="KW-0472">Membrane</keyword>
<keyword evidence="1" id="KW-1133">Transmembrane helix</keyword>
<organism evidence="2">
    <name type="scientific">Candidatus Methanophagaceae archaeon ANME-1 ERB6</name>
    <dbReference type="NCBI Taxonomy" id="2759912"/>
    <lineage>
        <taxon>Archaea</taxon>
        <taxon>Methanobacteriati</taxon>
        <taxon>Methanobacteriota</taxon>
        <taxon>Stenosarchaea group</taxon>
        <taxon>Methanomicrobia</taxon>
        <taxon>Candidatus Methanophagales</taxon>
        <taxon>Candidatus Methanophagaceae</taxon>
    </lineage>
</organism>
<dbReference type="AlphaFoldDB" id="A0A7G9YSJ1"/>
<evidence type="ECO:0000256" key="1">
    <source>
        <dbReference type="SAM" id="Phobius"/>
    </source>
</evidence>
<gene>
    <name evidence="2" type="ORF">LCGFKGIO_00008</name>
</gene>
<dbReference type="Pfam" id="PF09997">
    <property type="entry name" value="DUF2238"/>
    <property type="match status" value="1"/>
</dbReference>
<accession>A0A7G9YSJ1</accession>
<name>A0A7G9YSJ1_9EURY</name>
<feature type="transmembrane region" description="Helical" evidence="1">
    <location>
        <begin position="7"/>
        <end position="27"/>
    </location>
</feature>
<reference evidence="2" key="1">
    <citation type="submission" date="2020-06" db="EMBL/GenBank/DDBJ databases">
        <title>Unique genomic features of the anaerobic methanotrophic archaea.</title>
        <authorList>
            <person name="Chadwick G.L."/>
            <person name="Skennerton C.T."/>
            <person name="Laso-Perez R."/>
            <person name="Leu A.O."/>
            <person name="Speth D.R."/>
            <person name="Yu H."/>
            <person name="Morgan-Lang C."/>
            <person name="Hatzenpichler R."/>
            <person name="Goudeau D."/>
            <person name="Malmstrom R."/>
            <person name="Brazelton W.J."/>
            <person name="Woyke T."/>
            <person name="Hallam S.J."/>
            <person name="Tyson G.W."/>
            <person name="Wegener G."/>
            <person name="Boetius A."/>
            <person name="Orphan V."/>
        </authorList>
    </citation>
    <scope>NUCLEOTIDE SEQUENCE</scope>
</reference>
<feature type="transmembrane region" description="Helical" evidence="1">
    <location>
        <begin position="33"/>
        <end position="50"/>
    </location>
</feature>
<sequence>MLREKIGIYLAYLMQMLIVVYAVYSVYTKDYFWAIWGFFALILTLTPLMLKRRFHVTLPWELNFLIVLSLYLSVSGNVQGWYYLFYPFYDKVAHLVSSITIAVLGFVAAVIIDRYTEIKLNRPMIVFFIIIFTMAIGSFWEITEFISDNLFGTQLQVGLEDTMHDLIFDLAGGTIIGVLGDVYLKRMPKERFFSDFLN</sequence>
<feature type="transmembrane region" description="Helical" evidence="1">
    <location>
        <begin position="124"/>
        <end position="146"/>
    </location>
</feature>
<proteinExistence type="predicted"/>
<feature type="transmembrane region" description="Helical" evidence="1">
    <location>
        <begin position="166"/>
        <end position="184"/>
    </location>
</feature>
<keyword evidence="1" id="KW-0812">Transmembrane</keyword>
<dbReference type="EMBL" id="MT631457">
    <property type="protein sequence ID" value="QNO50975.1"/>
    <property type="molecule type" value="Genomic_DNA"/>
</dbReference>
<feature type="transmembrane region" description="Helical" evidence="1">
    <location>
        <begin position="62"/>
        <end position="86"/>
    </location>
</feature>
<evidence type="ECO:0008006" key="3">
    <source>
        <dbReference type="Google" id="ProtNLM"/>
    </source>
</evidence>
<feature type="transmembrane region" description="Helical" evidence="1">
    <location>
        <begin position="92"/>
        <end position="112"/>
    </location>
</feature>
<evidence type="ECO:0000313" key="2">
    <source>
        <dbReference type="EMBL" id="QNO50975.1"/>
    </source>
</evidence>
<dbReference type="InterPro" id="IPR014509">
    <property type="entry name" value="YjdF-like"/>
</dbReference>
<protein>
    <recommendedName>
        <fullName evidence="3">Inner membrane protein YjdF</fullName>
    </recommendedName>
</protein>